<evidence type="ECO:0000313" key="2">
    <source>
        <dbReference type="Proteomes" id="UP001345963"/>
    </source>
</evidence>
<gene>
    <name evidence="1" type="ORF">ATANTOWER_001896</name>
</gene>
<keyword evidence="2" id="KW-1185">Reference proteome</keyword>
<accession>A0ABU7C8E3</accession>
<organism evidence="1 2">
    <name type="scientific">Ataeniobius toweri</name>
    <dbReference type="NCBI Taxonomy" id="208326"/>
    <lineage>
        <taxon>Eukaryota</taxon>
        <taxon>Metazoa</taxon>
        <taxon>Chordata</taxon>
        <taxon>Craniata</taxon>
        <taxon>Vertebrata</taxon>
        <taxon>Euteleostomi</taxon>
        <taxon>Actinopterygii</taxon>
        <taxon>Neopterygii</taxon>
        <taxon>Teleostei</taxon>
        <taxon>Neoteleostei</taxon>
        <taxon>Acanthomorphata</taxon>
        <taxon>Ovalentaria</taxon>
        <taxon>Atherinomorphae</taxon>
        <taxon>Cyprinodontiformes</taxon>
        <taxon>Goodeidae</taxon>
        <taxon>Ataeniobius</taxon>
    </lineage>
</organism>
<proteinExistence type="predicted"/>
<reference evidence="1 2" key="1">
    <citation type="submission" date="2021-07" db="EMBL/GenBank/DDBJ databases">
        <authorList>
            <person name="Palmer J.M."/>
        </authorList>
    </citation>
    <scope>NUCLEOTIDE SEQUENCE [LARGE SCALE GENOMIC DNA]</scope>
    <source>
        <strain evidence="1 2">AT_MEX2019</strain>
        <tissue evidence="1">Muscle</tissue>
    </source>
</reference>
<evidence type="ECO:0000313" key="1">
    <source>
        <dbReference type="EMBL" id="MED6258025.1"/>
    </source>
</evidence>
<sequence length="144" mass="16640">MTPPPPSERLVSLISPHLFSRPLPNLHHYSPACSPPAFHHHLHLPLEQKTDTINNPHHSPQPVNLSLYRYTCLPPRKLHNSDDMLSWNPPMNLEETFISWAVPNNLNLSQLSVVVCTRVSHLVRTFHSTQEENKRKENCPERQE</sequence>
<comment type="caution">
    <text evidence="1">The sequence shown here is derived from an EMBL/GenBank/DDBJ whole genome shotgun (WGS) entry which is preliminary data.</text>
</comment>
<protein>
    <submittedName>
        <fullName evidence="1">Uncharacterized protein</fullName>
    </submittedName>
</protein>
<name>A0ABU7C8E3_9TELE</name>
<dbReference type="Proteomes" id="UP001345963">
    <property type="component" value="Unassembled WGS sequence"/>
</dbReference>
<dbReference type="EMBL" id="JAHUTI010079868">
    <property type="protein sequence ID" value="MED6258025.1"/>
    <property type="molecule type" value="Genomic_DNA"/>
</dbReference>